<dbReference type="RefSeq" id="WP_252663536.1">
    <property type="nucleotide sequence ID" value="NZ_CP098611.1"/>
</dbReference>
<protein>
    <submittedName>
        <fullName evidence="5">M23 family metallopeptidase</fullName>
    </submittedName>
</protein>
<dbReference type="InterPro" id="IPR016047">
    <property type="entry name" value="M23ase_b-sheet_dom"/>
</dbReference>
<evidence type="ECO:0000259" key="4">
    <source>
        <dbReference type="Pfam" id="PF01551"/>
    </source>
</evidence>
<evidence type="ECO:0000256" key="3">
    <source>
        <dbReference type="SAM" id="SignalP"/>
    </source>
</evidence>
<organism evidence="5 6">
    <name type="scientific">Phormidium yuhuli AB48</name>
    <dbReference type="NCBI Taxonomy" id="2940671"/>
    <lineage>
        <taxon>Bacteria</taxon>
        <taxon>Bacillati</taxon>
        <taxon>Cyanobacteriota</taxon>
        <taxon>Cyanophyceae</taxon>
        <taxon>Oscillatoriophycideae</taxon>
        <taxon>Oscillatoriales</taxon>
        <taxon>Oscillatoriaceae</taxon>
        <taxon>Phormidium</taxon>
        <taxon>Phormidium yuhuli</taxon>
    </lineage>
</organism>
<sequence length="359" mass="40009">MLPRRFLLFTLSLLTSLLVTAACQGTQSPQASQQPDLAPHEIVGPPDPDWRQFIPPIDCTLGEDCFTLLYVDRDPSDNAKDFACGRQTYDGHNGTDFAIPDKVAMEEGVAVIAAADGQVLRLRDGEPDRRLRTAEDIAAVEEQARECGNGLVMDHGDGWETQYCHLKQNSLVVEPGQQVAQGETLGLVGLSGKTTFPHVHITVRYQGDVVDPFVGVTDETGCNVERRPLWEDPLGYEPTGVLSAGFAAEDLSLDRFWQGYFNGVTLSEDIPLIYFWVHGYGILQGDVEHFRLLDPEGTVITDYEMTAERSNLNWYNAVGKRNTAQRPILPGTWRGEYELRRGDEVIVSLERETEVQEVR</sequence>
<evidence type="ECO:0000313" key="5">
    <source>
        <dbReference type="EMBL" id="USR91521.1"/>
    </source>
</evidence>
<keyword evidence="1 3" id="KW-0732">Signal</keyword>
<keyword evidence="6" id="KW-1185">Reference proteome</keyword>
<dbReference type="EMBL" id="CP098611">
    <property type="protein sequence ID" value="USR91521.1"/>
    <property type="molecule type" value="Genomic_DNA"/>
</dbReference>
<feature type="signal peptide" evidence="3">
    <location>
        <begin position="1"/>
        <end position="21"/>
    </location>
</feature>
<dbReference type="Pfam" id="PF01551">
    <property type="entry name" value="Peptidase_M23"/>
    <property type="match status" value="1"/>
</dbReference>
<dbReference type="PROSITE" id="PS51257">
    <property type="entry name" value="PROKAR_LIPOPROTEIN"/>
    <property type="match status" value="1"/>
</dbReference>
<feature type="domain" description="M23ase beta-sheet core" evidence="4">
    <location>
        <begin position="92"/>
        <end position="212"/>
    </location>
</feature>
<dbReference type="PANTHER" id="PTHR21666">
    <property type="entry name" value="PEPTIDASE-RELATED"/>
    <property type="match status" value="1"/>
</dbReference>
<dbReference type="CDD" id="cd12797">
    <property type="entry name" value="M23_peptidase"/>
    <property type="match status" value="1"/>
</dbReference>
<evidence type="ECO:0000256" key="1">
    <source>
        <dbReference type="ARBA" id="ARBA00022729"/>
    </source>
</evidence>
<gene>
    <name evidence="5" type="ORF">NEA10_01965</name>
</gene>
<name>A0ABY5ARX5_9CYAN</name>
<dbReference type="InterPro" id="IPR011055">
    <property type="entry name" value="Dup_hybrid_motif"/>
</dbReference>
<feature type="region of interest" description="Disordered" evidence="2">
    <location>
        <begin position="28"/>
        <end position="47"/>
    </location>
</feature>
<dbReference type="InterPro" id="IPR050570">
    <property type="entry name" value="Cell_wall_metabolism_enzyme"/>
</dbReference>
<dbReference type="SUPFAM" id="SSF51261">
    <property type="entry name" value="Duplicated hybrid motif"/>
    <property type="match status" value="1"/>
</dbReference>
<feature type="chain" id="PRO_5047036772" evidence="3">
    <location>
        <begin position="22"/>
        <end position="359"/>
    </location>
</feature>
<evidence type="ECO:0000256" key="2">
    <source>
        <dbReference type="SAM" id="MobiDB-lite"/>
    </source>
</evidence>
<dbReference type="Gene3D" id="2.70.70.10">
    <property type="entry name" value="Glucose Permease (Domain IIA)"/>
    <property type="match status" value="1"/>
</dbReference>
<evidence type="ECO:0000313" key="6">
    <source>
        <dbReference type="Proteomes" id="UP001056708"/>
    </source>
</evidence>
<dbReference type="PANTHER" id="PTHR21666:SF289">
    <property type="entry name" value="L-ALA--D-GLU ENDOPEPTIDASE"/>
    <property type="match status" value="1"/>
</dbReference>
<reference evidence="5" key="1">
    <citation type="submission" date="2022-06" db="EMBL/GenBank/DDBJ databases">
        <title>Genome sequence of Phormidium yuhuli AB48 isolated from an industrial photobioreactor environment.</title>
        <authorList>
            <person name="Qiu Y."/>
            <person name="Noonan A.J.C."/>
            <person name="Dofher K."/>
            <person name="Koch M."/>
            <person name="Kieft B."/>
            <person name="Lin X."/>
            <person name="Ziels R.M."/>
            <person name="Hallam S.J."/>
        </authorList>
    </citation>
    <scope>NUCLEOTIDE SEQUENCE</scope>
    <source>
        <strain evidence="5">AB48</strain>
    </source>
</reference>
<dbReference type="Proteomes" id="UP001056708">
    <property type="component" value="Chromosome"/>
</dbReference>
<accession>A0ABY5ARX5</accession>
<proteinExistence type="predicted"/>